<evidence type="ECO:0000256" key="1">
    <source>
        <dbReference type="SAM" id="MobiDB-lite"/>
    </source>
</evidence>
<feature type="region of interest" description="Disordered" evidence="1">
    <location>
        <begin position="262"/>
        <end position="295"/>
    </location>
</feature>
<feature type="compositionally biased region" description="Acidic residues" evidence="1">
    <location>
        <begin position="267"/>
        <end position="278"/>
    </location>
</feature>
<dbReference type="PANTHER" id="PTHR33480">
    <property type="entry name" value="SET DOMAIN-CONTAINING PROTEIN-RELATED"/>
    <property type="match status" value="1"/>
</dbReference>
<comment type="caution">
    <text evidence="2">The sequence shown here is derived from an EMBL/GenBank/DDBJ whole genome shotgun (WGS) entry which is preliminary data.</text>
</comment>
<dbReference type="AlphaFoldDB" id="A0A2G8KHT7"/>
<organism evidence="2 3">
    <name type="scientific">Stichopus japonicus</name>
    <name type="common">Sea cucumber</name>
    <dbReference type="NCBI Taxonomy" id="307972"/>
    <lineage>
        <taxon>Eukaryota</taxon>
        <taxon>Metazoa</taxon>
        <taxon>Echinodermata</taxon>
        <taxon>Eleutherozoa</taxon>
        <taxon>Echinozoa</taxon>
        <taxon>Holothuroidea</taxon>
        <taxon>Aspidochirotacea</taxon>
        <taxon>Aspidochirotida</taxon>
        <taxon>Stichopodidae</taxon>
        <taxon>Apostichopus</taxon>
    </lineage>
</organism>
<dbReference type="InterPro" id="IPR011049">
    <property type="entry name" value="Serralysin-like_metalloprot_C"/>
</dbReference>
<gene>
    <name evidence="2" type="ORF">BSL78_15576</name>
</gene>
<dbReference type="InterPro" id="IPR011010">
    <property type="entry name" value="DNA_brk_join_enz"/>
</dbReference>
<dbReference type="Gene3D" id="2.150.10.10">
    <property type="entry name" value="Serralysin-like metalloprotease, C-terminal"/>
    <property type="match status" value="1"/>
</dbReference>
<accession>A0A2G8KHT7</accession>
<feature type="non-terminal residue" evidence="2">
    <location>
        <position position="954"/>
    </location>
</feature>
<dbReference type="EMBL" id="MRZV01000574">
    <property type="protein sequence ID" value="PIK47558.1"/>
    <property type="molecule type" value="Genomic_DNA"/>
</dbReference>
<evidence type="ECO:0000313" key="3">
    <source>
        <dbReference type="Proteomes" id="UP000230750"/>
    </source>
</evidence>
<feature type="region of interest" description="Disordered" evidence="1">
    <location>
        <begin position="874"/>
        <end position="893"/>
    </location>
</feature>
<dbReference type="PANTHER" id="PTHR33480:SF1">
    <property type="entry name" value="TYR RECOMBINASE DOMAIN-CONTAINING PROTEIN"/>
    <property type="match status" value="1"/>
</dbReference>
<keyword evidence="3" id="KW-1185">Reference proteome</keyword>
<evidence type="ECO:0000313" key="2">
    <source>
        <dbReference type="EMBL" id="PIK47558.1"/>
    </source>
</evidence>
<dbReference type="OrthoDB" id="5376140at2759"/>
<reference evidence="2 3" key="1">
    <citation type="journal article" date="2017" name="PLoS Biol.">
        <title>The sea cucumber genome provides insights into morphological evolution and visceral regeneration.</title>
        <authorList>
            <person name="Zhang X."/>
            <person name="Sun L."/>
            <person name="Yuan J."/>
            <person name="Sun Y."/>
            <person name="Gao Y."/>
            <person name="Zhang L."/>
            <person name="Li S."/>
            <person name="Dai H."/>
            <person name="Hamel J.F."/>
            <person name="Liu C."/>
            <person name="Yu Y."/>
            <person name="Liu S."/>
            <person name="Lin W."/>
            <person name="Guo K."/>
            <person name="Jin S."/>
            <person name="Xu P."/>
            <person name="Storey K.B."/>
            <person name="Huan P."/>
            <person name="Zhang T."/>
            <person name="Zhou Y."/>
            <person name="Zhang J."/>
            <person name="Lin C."/>
            <person name="Li X."/>
            <person name="Xing L."/>
            <person name="Huo D."/>
            <person name="Sun M."/>
            <person name="Wang L."/>
            <person name="Mercier A."/>
            <person name="Li F."/>
            <person name="Yang H."/>
            <person name="Xiang J."/>
        </authorList>
    </citation>
    <scope>NUCLEOTIDE SEQUENCE [LARGE SCALE GENOMIC DNA]</scope>
    <source>
        <strain evidence="2">Shaxun</strain>
        <tissue evidence="2">Muscle</tissue>
    </source>
</reference>
<dbReference type="SUPFAM" id="SSF56349">
    <property type="entry name" value="DNA breaking-rejoining enzymes"/>
    <property type="match status" value="1"/>
</dbReference>
<protein>
    <submittedName>
        <fullName evidence="2">Uncharacterized protein</fullName>
    </submittedName>
</protein>
<sequence length="954" mass="107781">MVWVSEGTIPFVKPMTKLSQQNSKTICEANDEIVTANSKTICEANDEIVTENSKTICEANDEIVTANSKTICEANDEIVTANSKTICEANDEIVTENSKTICEANDEIVTANSKTICEANDEIVTENSKTICEANDEIVTEYSKESISTSTSTSFTEDTGGELYFDADLGKYHNSLLDSNRDEAVFLDELTGNMYSYDILNKPCQESHPELQPIFERMLEQMKAQVPKRLKHLSHMQTTDYDSEECTSTDEEDFSDDYLDAFSESESSTDEESEEESSENEKPSTSKNHSGGVKVSSTYYSKSRKRTWNRQHCCLFCEQNVTKLPRHLETHHADEILVMKAMLLPKRSAERNAILEEIRKKGDNAYNCRVLKEGKGKLLVYKRPKLGTMHVEDYIPCPDCQGYFAKKSLWRHQKKCTLKKAKENPTTSRTAQCQKAGRALLPTKSPCSAKLQEILAGMRTDSVVVTIRADSWICKLGEHHCDDSSTINHNIVSERMRRIARLLLETQQINASIKSAKDLVDPAHFDDVILGVNICSGFDTSNQNFEAPTLAKKLGQSLTTLAEIVIAESIKSSDTLQECKAEQFLKLKNLQWKQRIATKVYKQQCKQKWQKPKKVPLTADTVKLNQLLTNQVCTTKEKLQGNEVSTSTWRELASLTLAQLIMFNRRRPGETQYLRMSDYLEQTKKKREFQDEIFESLPIAQKLAAKRLTLIMTRGKRDRGVPILLTPDMADSVKVLNKTRQIAGVDPQNPYIFACPSGNSVQPLRGYDCLHKYAHLCGAKNPDRLTATNLRKHLATLSQILNLSNTELEQLANHLGHDVTVHKQYYRLPQDVIFLAKVSKLLLTAEKGKLHEFKGRSLEEVEIEESQLLSDIEMSDGNESDNSESKEPTKALPTKRVKISKTMWTKEEETAVINDPCLRKAINAMHPPVSKDCLQAKLKNSCLKRRSIVQIKSK</sequence>
<dbReference type="STRING" id="307972.A0A2G8KHT7"/>
<proteinExistence type="predicted"/>
<dbReference type="Proteomes" id="UP000230750">
    <property type="component" value="Unassembled WGS sequence"/>
</dbReference>
<name>A0A2G8KHT7_STIJA</name>
<dbReference type="GO" id="GO:0003677">
    <property type="term" value="F:DNA binding"/>
    <property type="evidence" value="ECO:0007669"/>
    <property type="project" value="InterPro"/>
</dbReference>